<evidence type="ECO:0000313" key="2">
    <source>
        <dbReference type="Proteomes" id="UP000246085"/>
    </source>
</evidence>
<proteinExistence type="predicted"/>
<dbReference type="AlphaFoldDB" id="A0A2U3QBC6"/>
<reference evidence="1 2" key="1">
    <citation type="submission" date="2018-03" db="EMBL/GenBank/DDBJ databases">
        <authorList>
            <person name="Gully D."/>
        </authorList>
    </citation>
    <scope>NUCLEOTIDE SEQUENCE [LARGE SCALE GENOMIC DNA]</scope>
    <source>
        <strain evidence="1">ORS3257</strain>
    </source>
</reference>
<accession>A0A2U3QBC6</accession>
<evidence type="ECO:0000313" key="1">
    <source>
        <dbReference type="EMBL" id="SPP98697.1"/>
    </source>
</evidence>
<dbReference type="KEGG" id="bvz:BRAD3257_8101"/>
<sequence>MTATAAVQRAQPSNFQLFAFNLLEVPQGGPRGEGTAMGRPTFPIARFSSSHDFAHSHDDLRR</sequence>
<dbReference type="EMBL" id="LS398110">
    <property type="protein sequence ID" value="SPP98697.1"/>
    <property type="molecule type" value="Genomic_DNA"/>
</dbReference>
<gene>
    <name evidence="1" type="ORF">BRAD3257_8101</name>
</gene>
<name>A0A2U3QBC6_9BRAD</name>
<dbReference type="Proteomes" id="UP000246085">
    <property type="component" value="Chromosome BRAD3257"/>
</dbReference>
<organism evidence="1 2">
    <name type="scientific">Bradyrhizobium vignae</name>
    <dbReference type="NCBI Taxonomy" id="1549949"/>
    <lineage>
        <taxon>Bacteria</taxon>
        <taxon>Pseudomonadati</taxon>
        <taxon>Pseudomonadota</taxon>
        <taxon>Alphaproteobacteria</taxon>
        <taxon>Hyphomicrobiales</taxon>
        <taxon>Nitrobacteraceae</taxon>
        <taxon>Bradyrhizobium</taxon>
    </lineage>
</organism>
<protein>
    <submittedName>
        <fullName evidence="1">Uncharacterized protein</fullName>
    </submittedName>
</protein>